<evidence type="ECO:0000313" key="2">
    <source>
        <dbReference type="EMBL" id="OQX50299.1"/>
    </source>
</evidence>
<evidence type="ECO:0000259" key="1">
    <source>
        <dbReference type="Pfam" id="PF13518"/>
    </source>
</evidence>
<dbReference type="STRING" id="1968527.B5M47_03980"/>
<dbReference type="Gene3D" id="1.10.10.10">
    <property type="entry name" value="Winged helix-like DNA-binding domain superfamily/Winged helix DNA-binding domain"/>
    <property type="match status" value="1"/>
</dbReference>
<evidence type="ECO:0000313" key="3">
    <source>
        <dbReference type="Proteomes" id="UP000192520"/>
    </source>
</evidence>
<reference evidence="3" key="1">
    <citation type="submission" date="2017-03" db="EMBL/GenBank/DDBJ databases">
        <title>Novel pathways for hydrocarbon cycling and metabolic interdependencies in hydrothermal sediment communities.</title>
        <authorList>
            <person name="Dombrowski N."/>
            <person name="Seitz K."/>
            <person name="Teske A."/>
            <person name="Baker B."/>
        </authorList>
    </citation>
    <scope>NUCLEOTIDE SEQUENCE [LARGE SCALE GENOMIC DNA]</scope>
</reference>
<sequence>MMEREIAHFKNESAQKSAQQFMELRNKVRNERDNSKEIWLDIKTVVILTGDPRRTIQDRCKKKCYKTRKVKKVGGTAYQIALSSLPPEAQVVWVNQNPEKARTLPEYIRNRLSSQAQWEITRLMSPKESVGLEMFIKENLKKRLATKIKAIQKALSCPAGTKKSEWIRQVASEFGISHKTLYRDLKIYREKGLAGLVNPREKKGLVAWDKEAIEFMQGVYLKAVRECGQVSKRRAYQAVIAWE</sequence>
<dbReference type="EMBL" id="MZGJ01000038">
    <property type="protein sequence ID" value="OQX50299.1"/>
    <property type="molecule type" value="Genomic_DNA"/>
</dbReference>
<feature type="domain" description="Insertion element IS150 protein InsJ-like helix-turn-helix" evidence="1">
    <location>
        <begin position="167"/>
        <end position="201"/>
    </location>
</feature>
<dbReference type="Proteomes" id="UP000192520">
    <property type="component" value="Unassembled WGS sequence"/>
</dbReference>
<protein>
    <recommendedName>
        <fullName evidence="1">Insertion element IS150 protein InsJ-like helix-turn-helix domain-containing protein</fullName>
    </recommendedName>
</protein>
<organism evidence="2 3">
    <name type="scientific">candidate division CPR3 bacterium 4484_211</name>
    <dbReference type="NCBI Taxonomy" id="1968527"/>
    <lineage>
        <taxon>Bacteria</taxon>
        <taxon>Bacteria division CPR3</taxon>
    </lineage>
</organism>
<accession>A0A1W9NW44</accession>
<name>A0A1W9NW44_UNCC3</name>
<dbReference type="InterPro" id="IPR036388">
    <property type="entry name" value="WH-like_DNA-bd_sf"/>
</dbReference>
<dbReference type="AlphaFoldDB" id="A0A1W9NW44"/>
<comment type="caution">
    <text evidence="2">The sequence shown here is derived from an EMBL/GenBank/DDBJ whole genome shotgun (WGS) entry which is preliminary data.</text>
</comment>
<dbReference type="InterPro" id="IPR055247">
    <property type="entry name" value="InsJ-like_HTH"/>
</dbReference>
<proteinExistence type="predicted"/>
<gene>
    <name evidence="2" type="ORF">B5M47_03980</name>
</gene>
<dbReference type="Pfam" id="PF13518">
    <property type="entry name" value="HTH_28"/>
    <property type="match status" value="1"/>
</dbReference>